<name>A0A0G0LRK6_9BACT</name>
<accession>A0A0G0LRK6</accession>
<feature type="transmembrane region" description="Helical" evidence="1">
    <location>
        <begin position="35"/>
        <end position="54"/>
    </location>
</feature>
<keyword evidence="1" id="KW-0472">Membrane</keyword>
<dbReference type="STRING" id="1618332.UT15_C0009G0026"/>
<evidence type="ECO:0000256" key="1">
    <source>
        <dbReference type="SAM" id="Phobius"/>
    </source>
</evidence>
<keyword evidence="1" id="KW-1133">Transmembrane helix</keyword>
<evidence type="ECO:0000313" key="3">
    <source>
        <dbReference type="Proteomes" id="UP000033862"/>
    </source>
</evidence>
<reference evidence="2 3" key="1">
    <citation type="journal article" date="2015" name="Nature">
        <title>rRNA introns, odd ribosomes, and small enigmatic genomes across a large radiation of phyla.</title>
        <authorList>
            <person name="Brown C.T."/>
            <person name="Hug L.A."/>
            <person name="Thomas B.C."/>
            <person name="Sharon I."/>
            <person name="Castelle C.J."/>
            <person name="Singh A."/>
            <person name="Wilkins M.J."/>
            <person name="Williams K.H."/>
            <person name="Banfield J.F."/>
        </authorList>
    </citation>
    <scope>NUCLEOTIDE SEQUENCE [LARGE SCALE GENOMIC DNA]</scope>
</reference>
<dbReference type="EMBL" id="LBVS01000009">
    <property type="protein sequence ID" value="KKQ90595.1"/>
    <property type="molecule type" value="Genomic_DNA"/>
</dbReference>
<sequence length="205" mass="22605">MNQTPVMQNTEKSPGIKVYLEDPKIAVQCRIKRSVIIIVIAAIITGLVIFLMVLKIKDVSKQMSEKQNLIYLSLQNSVISAETQNNWQEIAPYSAEIKRALPPATDLLTYQGTLEQAAVSAGVQISVNFAALPKAAENSPANQKKTLSGVDHTIEVKGNLANINQFIENLENIPYYVLINSFNITSQQGINKEASANMNLKVYTK</sequence>
<dbReference type="AlphaFoldDB" id="A0A0G0LRK6"/>
<protein>
    <submittedName>
        <fullName evidence="2">Uncharacterized protein</fullName>
    </submittedName>
</protein>
<evidence type="ECO:0000313" key="2">
    <source>
        <dbReference type="EMBL" id="KKQ90595.1"/>
    </source>
</evidence>
<dbReference type="Proteomes" id="UP000033862">
    <property type="component" value="Unassembled WGS sequence"/>
</dbReference>
<gene>
    <name evidence="2" type="ORF">UT15_C0009G0026</name>
</gene>
<dbReference type="InterPro" id="IPR014717">
    <property type="entry name" value="Transl_elong_EF1B/ribsomal_bS6"/>
</dbReference>
<comment type="caution">
    <text evidence="2">The sequence shown here is derived from an EMBL/GenBank/DDBJ whole genome shotgun (WGS) entry which is preliminary data.</text>
</comment>
<keyword evidence="1" id="KW-0812">Transmembrane</keyword>
<organism evidence="2 3">
    <name type="scientific">Berkelbacteria bacterium GW2011_GWA1_39_10</name>
    <dbReference type="NCBI Taxonomy" id="1618332"/>
    <lineage>
        <taxon>Bacteria</taxon>
        <taxon>Candidatus Berkelbacteria</taxon>
    </lineage>
</organism>
<dbReference type="Gene3D" id="3.30.70.60">
    <property type="match status" value="1"/>
</dbReference>
<proteinExistence type="predicted"/>